<organism evidence="2 3">
    <name type="scientific">Bailinhaonella thermotolerans</name>
    <dbReference type="NCBI Taxonomy" id="1070861"/>
    <lineage>
        <taxon>Bacteria</taxon>
        <taxon>Bacillati</taxon>
        <taxon>Actinomycetota</taxon>
        <taxon>Actinomycetes</taxon>
        <taxon>Streptosporangiales</taxon>
        <taxon>Streptosporangiaceae</taxon>
        <taxon>Bailinhaonella</taxon>
    </lineage>
</organism>
<evidence type="ECO:0000256" key="1">
    <source>
        <dbReference type="SAM" id="SignalP"/>
    </source>
</evidence>
<protein>
    <recommendedName>
        <fullName evidence="4">Ig-like domain-containing protein</fullName>
    </recommendedName>
</protein>
<evidence type="ECO:0000313" key="2">
    <source>
        <dbReference type="EMBL" id="RJL24714.1"/>
    </source>
</evidence>
<sequence length="124" mass="12703">MVPRTARGLSAGAAATALAALTVMAAPASAAVSAPAVTFAYCSAGSTYMVFCEAYWEGGADPATARWSDGRNTWMGPGQYNSATRRTWAGGTCNPGSLFYAKVTITDAAGQVTERLVPGGRACR</sequence>
<keyword evidence="1" id="KW-0732">Signal</keyword>
<feature type="chain" id="PRO_5017459852" description="Ig-like domain-containing protein" evidence="1">
    <location>
        <begin position="31"/>
        <end position="124"/>
    </location>
</feature>
<accession>A0A3A4ADI3</accession>
<gene>
    <name evidence="2" type="ORF">D5H75_28360</name>
</gene>
<evidence type="ECO:0008006" key="4">
    <source>
        <dbReference type="Google" id="ProtNLM"/>
    </source>
</evidence>
<feature type="signal peptide" evidence="1">
    <location>
        <begin position="1"/>
        <end position="30"/>
    </location>
</feature>
<comment type="caution">
    <text evidence="2">The sequence shown here is derived from an EMBL/GenBank/DDBJ whole genome shotgun (WGS) entry which is preliminary data.</text>
</comment>
<keyword evidence="3" id="KW-1185">Reference proteome</keyword>
<dbReference type="AlphaFoldDB" id="A0A3A4ADI3"/>
<proteinExistence type="predicted"/>
<dbReference type="OrthoDB" id="10001487at2"/>
<evidence type="ECO:0000313" key="3">
    <source>
        <dbReference type="Proteomes" id="UP000265768"/>
    </source>
</evidence>
<name>A0A3A4ADI3_9ACTN</name>
<reference evidence="2 3" key="1">
    <citation type="submission" date="2018-09" db="EMBL/GenBank/DDBJ databases">
        <title>YIM 75507 draft genome.</title>
        <authorList>
            <person name="Tang S."/>
            <person name="Feng Y."/>
        </authorList>
    </citation>
    <scope>NUCLEOTIDE SEQUENCE [LARGE SCALE GENOMIC DNA]</scope>
    <source>
        <strain evidence="2 3">YIM 75507</strain>
    </source>
</reference>
<dbReference type="Proteomes" id="UP000265768">
    <property type="component" value="Unassembled WGS sequence"/>
</dbReference>
<dbReference type="EMBL" id="QZEY01000014">
    <property type="protein sequence ID" value="RJL24714.1"/>
    <property type="molecule type" value="Genomic_DNA"/>
</dbReference>
<dbReference type="RefSeq" id="WP_119929631.1">
    <property type="nucleotide sequence ID" value="NZ_QZEY01000014.1"/>
</dbReference>